<dbReference type="AlphaFoldDB" id="A0A8T3BZ42"/>
<keyword evidence="3" id="KW-1185">Reference proteome</keyword>
<comment type="caution">
    <text evidence="2">The sequence shown here is derived from an EMBL/GenBank/DDBJ whole genome shotgun (WGS) entry which is preliminary data.</text>
</comment>
<protein>
    <submittedName>
        <fullName evidence="2">Uncharacterized protein</fullName>
    </submittedName>
</protein>
<keyword evidence="1" id="KW-0472">Membrane</keyword>
<keyword evidence="1" id="KW-1133">Transmembrane helix</keyword>
<evidence type="ECO:0000313" key="2">
    <source>
        <dbReference type="EMBL" id="KAI0523331.1"/>
    </source>
</evidence>
<reference evidence="2" key="1">
    <citation type="journal article" date="2022" name="Front. Genet.">
        <title>Chromosome-Scale Assembly of the Dendrobium nobile Genome Provides Insights Into the Molecular Mechanism of the Biosynthesis of the Medicinal Active Ingredient of Dendrobium.</title>
        <authorList>
            <person name="Xu Q."/>
            <person name="Niu S.-C."/>
            <person name="Li K.-L."/>
            <person name="Zheng P.-J."/>
            <person name="Zhang X.-J."/>
            <person name="Jia Y."/>
            <person name="Liu Y."/>
            <person name="Niu Y.-X."/>
            <person name="Yu L.-H."/>
            <person name="Chen D.-F."/>
            <person name="Zhang G.-Q."/>
        </authorList>
    </citation>
    <scope>NUCLEOTIDE SEQUENCE</scope>
    <source>
        <tissue evidence="2">Leaf</tissue>
    </source>
</reference>
<evidence type="ECO:0000313" key="3">
    <source>
        <dbReference type="Proteomes" id="UP000829196"/>
    </source>
</evidence>
<accession>A0A8T3BZ42</accession>
<sequence length="90" mass="10870">MPRDNLRENSRAWPWPQAKLLEELKLKEERLHWYFFLLYIIICKYLNTFYATMHSRLYMGVSVHCIVVCKIFINILACNTTKMYINAHPC</sequence>
<organism evidence="2 3">
    <name type="scientific">Dendrobium nobile</name>
    <name type="common">Orchid</name>
    <dbReference type="NCBI Taxonomy" id="94219"/>
    <lineage>
        <taxon>Eukaryota</taxon>
        <taxon>Viridiplantae</taxon>
        <taxon>Streptophyta</taxon>
        <taxon>Embryophyta</taxon>
        <taxon>Tracheophyta</taxon>
        <taxon>Spermatophyta</taxon>
        <taxon>Magnoliopsida</taxon>
        <taxon>Liliopsida</taxon>
        <taxon>Asparagales</taxon>
        <taxon>Orchidaceae</taxon>
        <taxon>Epidendroideae</taxon>
        <taxon>Malaxideae</taxon>
        <taxon>Dendrobiinae</taxon>
        <taxon>Dendrobium</taxon>
    </lineage>
</organism>
<feature type="transmembrane region" description="Helical" evidence="1">
    <location>
        <begin position="57"/>
        <end position="77"/>
    </location>
</feature>
<feature type="transmembrane region" description="Helical" evidence="1">
    <location>
        <begin position="31"/>
        <end position="51"/>
    </location>
</feature>
<dbReference type="EMBL" id="JAGYWB010000005">
    <property type="protein sequence ID" value="KAI0523331.1"/>
    <property type="molecule type" value="Genomic_DNA"/>
</dbReference>
<proteinExistence type="predicted"/>
<evidence type="ECO:0000256" key="1">
    <source>
        <dbReference type="SAM" id="Phobius"/>
    </source>
</evidence>
<dbReference type="Proteomes" id="UP000829196">
    <property type="component" value="Unassembled WGS sequence"/>
</dbReference>
<gene>
    <name evidence="2" type="ORF">KFK09_005726</name>
</gene>
<keyword evidence="1" id="KW-0812">Transmembrane</keyword>
<name>A0A8T3BZ42_DENNO</name>